<sequence>MKVFDAPPRIEETGVPVKTTVYVETSVLSYLTAQPSNDLRAMANQGATAEWWEIQRSNYHVVASDLVLSEAGRGHSGAARRRLAAIADLSLLRISEDVRVLAKALMENHALPEKAEADAYHIAMAAVNGVEYLLTWNCTHIANVHARPKIEATCRALGLEPPIICTPLQLMEP</sequence>
<dbReference type="SUPFAM" id="SSF88723">
    <property type="entry name" value="PIN domain-like"/>
    <property type="match status" value="1"/>
</dbReference>
<name>A0A450XSW8_9GAMM</name>
<accession>A0A450XSW8</accession>
<proteinExistence type="predicted"/>
<evidence type="ECO:0000313" key="3">
    <source>
        <dbReference type="EMBL" id="VFK32387.1"/>
    </source>
</evidence>
<evidence type="ECO:0000259" key="1">
    <source>
        <dbReference type="Pfam" id="PF01850"/>
    </source>
</evidence>
<dbReference type="Pfam" id="PF01850">
    <property type="entry name" value="PIN"/>
    <property type="match status" value="1"/>
</dbReference>
<organism evidence="3">
    <name type="scientific">Candidatus Kentrum sp. LPFa</name>
    <dbReference type="NCBI Taxonomy" id="2126335"/>
    <lineage>
        <taxon>Bacteria</taxon>
        <taxon>Pseudomonadati</taxon>
        <taxon>Pseudomonadota</taxon>
        <taxon>Gammaproteobacteria</taxon>
        <taxon>Candidatus Kentrum</taxon>
    </lineage>
</organism>
<evidence type="ECO:0000313" key="2">
    <source>
        <dbReference type="EMBL" id="VFK17042.1"/>
    </source>
</evidence>
<dbReference type="InterPro" id="IPR002716">
    <property type="entry name" value="PIN_dom"/>
</dbReference>
<gene>
    <name evidence="2" type="ORF">BECKLPF1236A_GA0070988_101605</name>
    <name evidence="3" type="ORF">BECKLPF1236C_GA0070990_101654</name>
</gene>
<feature type="domain" description="PIN" evidence="1">
    <location>
        <begin position="21"/>
        <end position="135"/>
    </location>
</feature>
<dbReference type="EMBL" id="CAADFP010000165">
    <property type="protein sequence ID" value="VFK32387.1"/>
    <property type="molecule type" value="Genomic_DNA"/>
</dbReference>
<reference evidence="3" key="1">
    <citation type="submission" date="2019-02" db="EMBL/GenBank/DDBJ databases">
        <authorList>
            <person name="Gruber-Vodicka R. H."/>
            <person name="Seah K. B. B."/>
        </authorList>
    </citation>
    <scope>NUCLEOTIDE SEQUENCE</scope>
    <source>
        <strain evidence="2">BECK_S312</strain>
        <strain evidence="3">BECK_S426</strain>
    </source>
</reference>
<dbReference type="EMBL" id="CAADFM010000160">
    <property type="protein sequence ID" value="VFK17042.1"/>
    <property type="molecule type" value="Genomic_DNA"/>
</dbReference>
<protein>
    <submittedName>
        <fullName evidence="3">PIN domain-containing protein</fullName>
    </submittedName>
</protein>
<dbReference type="CDD" id="cd18687">
    <property type="entry name" value="PIN_VapC-like"/>
    <property type="match status" value="1"/>
</dbReference>
<dbReference type="InterPro" id="IPR029060">
    <property type="entry name" value="PIN-like_dom_sf"/>
</dbReference>
<dbReference type="AlphaFoldDB" id="A0A450XSW8"/>